<evidence type="ECO:0000313" key="8">
    <source>
        <dbReference type="EMBL" id="BCK79052.1"/>
    </source>
</evidence>
<feature type="domain" description="Manganese/iron superoxide dismutase N-terminal" evidence="6">
    <location>
        <begin position="5"/>
        <end position="91"/>
    </location>
</feature>
<dbReference type="PRINTS" id="PR01703">
    <property type="entry name" value="MNSODISMTASE"/>
</dbReference>
<keyword evidence="9" id="KW-1185">Reference proteome</keyword>
<keyword evidence="3 5" id="KW-0479">Metal-binding</keyword>
<accession>A0A810PYA6</accession>
<dbReference type="SUPFAM" id="SSF46609">
    <property type="entry name" value="Fe,Mn superoxide dismutase (SOD), N-terminal domain"/>
    <property type="match status" value="1"/>
</dbReference>
<gene>
    <name evidence="8" type="primary">sodA</name>
    <name evidence="8" type="ORF">MM35RIKEN_12440</name>
</gene>
<organism evidence="8 9">
    <name type="scientific">Vescimonas fastidiosa</name>
    <dbReference type="NCBI Taxonomy" id="2714353"/>
    <lineage>
        <taxon>Bacteria</taxon>
        <taxon>Bacillati</taxon>
        <taxon>Bacillota</taxon>
        <taxon>Clostridia</taxon>
        <taxon>Eubacteriales</taxon>
        <taxon>Oscillospiraceae</taxon>
        <taxon>Vescimonas</taxon>
    </lineage>
</organism>
<dbReference type="RefSeq" id="WP_212820240.1">
    <property type="nucleotide sequence ID" value="NZ_AP023415.1"/>
</dbReference>
<proteinExistence type="inferred from homology"/>
<dbReference type="InterPro" id="IPR036324">
    <property type="entry name" value="Mn/Fe_SOD_N_sf"/>
</dbReference>
<name>A0A810PYA6_9FIRM</name>
<dbReference type="InterPro" id="IPR036314">
    <property type="entry name" value="SOD_C_sf"/>
</dbReference>
<dbReference type="SUPFAM" id="SSF54719">
    <property type="entry name" value="Fe,Mn superoxide dismutase (SOD), C-terminal domain"/>
    <property type="match status" value="1"/>
</dbReference>
<dbReference type="GO" id="GO:0005737">
    <property type="term" value="C:cytoplasm"/>
    <property type="evidence" value="ECO:0007669"/>
    <property type="project" value="TreeGrafter"/>
</dbReference>
<dbReference type="KEGG" id="vfa:MM35RIKEN_12440"/>
<evidence type="ECO:0000259" key="6">
    <source>
        <dbReference type="Pfam" id="PF00081"/>
    </source>
</evidence>
<reference evidence="8" key="1">
    <citation type="submission" date="2020-09" db="EMBL/GenBank/DDBJ databases">
        <title>New species isolated from human feces.</title>
        <authorList>
            <person name="Kitahara M."/>
            <person name="Shigeno Y."/>
            <person name="Shime M."/>
            <person name="Matsumoto Y."/>
            <person name="Nakamura S."/>
            <person name="Motooka D."/>
            <person name="Fukuoka S."/>
            <person name="Nishikawa H."/>
            <person name="Benno Y."/>
        </authorList>
    </citation>
    <scope>NUCLEOTIDE SEQUENCE</scope>
    <source>
        <strain evidence="8">MM35</strain>
    </source>
</reference>
<dbReference type="InterPro" id="IPR001189">
    <property type="entry name" value="Mn/Fe_SOD"/>
</dbReference>
<comment type="catalytic activity">
    <reaction evidence="5">
        <text>2 superoxide + 2 H(+) = H2O2 + O2</text>
        <dbReference type="Rhea" id="RHEA:20696"/>
        <dbReference type="ChEBI" id="CHEBI:15378"/>
        <dbReference type="ChEBI" id="CHEBI:15379"/>
        <dbReference type="ChEBI" id="CHEBI:16240"/>
        <dbReference type="ChEBI" id="CHEBI:18421"/>
        <dbReference type="EC" id="1.15.1.1"/>
    </reaction>
</comment>
<dbReference type="PANTHER" id="PTHR43595">
    <property type="entry name" value="37S RIBOSOMAL PROTEIN S26, MITOCHONDRIAL"/>
    <property type="match status" value="1"/>
</dbReference>
<comment type="function">
    <text evidence="5">Destroys radicals which are normally produced within the cells and which are toxic to biological systems.</text>
</comment>
<keyword evidence="4 5" id="KW-0560">Oxidoreductase</keyword>
<protein>
    <recommendedName>
        <fullName evidence="2 5">Superoxide dismutase</fullName>
        <ecNumber evidence="2 5">1.15.1.1</ecNumber>
    </recommendedName>
</protein>
<sequence length="212" mass="23552">MTYPYVLPRLPYAPAALEPNLNRATIMTHHDRIFAGHIDGLNRALQPYPALQRRPLSRLLLHPDCLPAPARPDILHHGSGVYSHALYFSSLAPARTGNPDAALAEALRCSFGSMEDFLRALRQASLQDTQEGCTWLLCDRCGRLRLLFTPGLQTALPLVPILCLDLHRHAYQLTCGDDREAYVNAALPLLNWEILSLRYATVSAGQPPFPNP</sequence>
<comment type="similarity">
    <text evidence="1 5">Belongs to the iron/manganese superoxide dismutase family.</text>
</comment>
<dbReference type="InterPro" id="IPR019832">
    <property type="entry name" value="Mn/Fe_SOD_C"/>
</dbReference>
<dbReference type="Gene3D" id="1.10.287.990">
    <property type="entry name" value="Fe,Mn superoxide dismutase (SOD) domain"/>
    <property type="match status" value="1"/>
</dbReference>
<dbReference type="GO" id="GO:0004784">
    <property type="term" value="F:superoxide dismutase activity"/>
    <property type="evidence" value="ECO:0007669"/>
    <property type="project" value="UniProtKB-EC"/>
</dbReference>
<dbReference type="EC" id="1.15.1.1" evidence="2 5"/>
<dbReference type="Pfam" id="PF00081">
    <property type="entry name" value="Sod_Fe_N"/>
    <property type="match status" value="1"/>
</dbReference>
<feature type="domain" description="Manganese/iron superoxide dismutase C-terminal" evidence="7">
    <location>
        <begin position="100"/>
        <end position="195"/>
    </location>
</feature>
<dbReference type="GO" id="GO:0046872">
    <property type="term" value="F:metal ion binding"/>
    <property type="evidence" value="ECO:0007669"/>
    <property type="project" value="UniProtKB-KW"/>
</dbReference>
<dbReference type="PANTHER" id="PTHR43595:SF2">
    <property type="entry name" value="SMALL RIBOSOMAL SUBUNIT PROTEIN MS42"/>
    <property type="match status" value="1"/>
</dbReference>
<evidence type="ECO:0000256" key="3">
    <source>
        <dbReference type="ARBA" id="ARBA00022723"/>
    </source>
</evidence>
<dbReference type="EMBL" id="AP023415">
    <property type="protein sequence ID" value="BCK79052.1"/>
    <property type="molecule type" value="Genomic_DNA"/>
</dbReference>
<dbReference type="Proteomes" id="UP000681343">
    <property type="component" value="Chromosome"/>
</dbReference>
<evidence type="ECO:0000259" key="7">
    <source>
        <dbReference type="Pfam" id="PF02777"/>
    </source>
</evidence>
<evidence type="ECO:0000256" key="4">
    <source>
        <dbReference type="ARBA" id="ARBA00023002"/>
    </source>
</evidence>
<dbReference type="InterPro" id="IPR019831">
    <property type="entry name" value="Mn/Fe_SOD_N"/>
</dbReference>
<evidence type="ECO:0000256" key="2">
    <source>
        <dbReference type="ARBA" id="ARBA00012682"/>
    </source>
</evidence>
<dbReference type="Gene3D" id="3.55.40.20">
    <property type="entry name" value="Iron/manganese superoxide dismutase, C-terminal domain"/>
    <property type="match status" value="1"/>
</dbReference>
<evidence type="ECO:0000256" key="1">
    <source>
        <dbReference type="ARBA" id="ARBA00008714"/>
    </source>
</evidence>
<evidence type="ECO:0000313" key="9">
    <source>
        <dbReference type="Proteomes" id="UP000681343"/>
    </source>
</evidence>
<dbReference type="Pfam" id="PF02777">
    <property type="entry name" value="Sod_Fe_C"/>
    <property type="match status" value="1"/>
</dbReference>
<evidence type="ECO:0000256" key="5">
    <source>
        <dbReference type="RuleBase" id="RU000414"/>
    </source>
</evidence>
<dbReference type="AlphaFoldDB" id="A0A810PYA6"/>